<evidence type="ECO:0000313" key="2">
    <source>
        <dbReference type="EMBL" id="KAG2887316.1"/>
    </source>
</evidence>
<organism evidence="2 3">
    <name type="scientific">Phytophthora cactorum</name>
    <dbReference type="NCBI Taxonomy" id="29920"/>
    <lineage>
        <taxon>Eukaryota</taxon>
        <taxon>Sar</taxon>
        <taxon>Stramenopiles</taxon>
        <taxon>Oomycota</taxon>
        <taxon>Peronosporomycetes</taxon>
        <taxon>Peronosporales</taxon>
        <taxon>Peronosporaceae</taxon>
        <taxon>Phytophthora</taxon>
    </lineage>
</organism>
<dbReference type="VEuPathDB" id="FungiDB:PC110_g21244"/>
<feature type="region of interest" description="Disordered" evidence="1">
    <location>
        <begin position="27"/>
        <end position="50"/>
    </location>
</feature>
<gene>
    <name evidence="2" type="ORF">PC115_g20395</name>
</gene>
<dbReference type="Proteomes" id="UP000774804">
    <property type="component" value="Unassembled WGS sequence"/>
</dbReference>
<dbReference type="AlphaFoldDB" id="A0A8T1ARF0"/>
<reference evidence="2" key="1">
    <citation type="submission" date="2018-10" db="EMBL/GenBank/DDBJ databases">
        <title>Effector identification in a new, highly contiguous assembly of the strawberry crown rot pathogen Phytophthora cactorum.</title>
        <authorList>
            <person name="Armitage A.D."/>
            <person name="Nellist C.F."/>
            <person name="Bates H."/>
            <person name="Vickerstaff R.J."/>
            <person name="Harrison R.J."/>
        </authorList>
    </citation>
    <scope>NUCLEOTIDE SEQUENCE</scope>
    <source>
        <strain evidence="2">4032</strain>
    </source>
</reference>
<proteinExistence type="predicted"/>
<sequence>MLSQGTPNTLLAWNQSTPVPTAEGGLPLFVERGNPGRSCPPGGPPTFGGTLASGAGGASGGYYLFPSYGNAQAASFSMLSHIKNAVRMIQPVYQYDSSVDKARTFWEAFERATEGLAEPLRLSAFRE</sequence>
<dbReference type="EMBL" id="RCMI01001279">
    <property type="protein sequence ID" value="KAG2887316.1"/>
    <property type="molecule type" value="Genomic_DNA"/>
</dbReference>
<accession>A0A8T1ARF0</accession>
<comment type="caution">
    <text evidence="2">The sequence shown here is derived from an EMBL/GenBank/DDBJ whole genome shotgun (WGS) entry which is preliminary data.</text>
</comment>
<evidence type="ECO:0000256" key="1">
    <source>
        <dbReference type="SAM" id="MobiDB-lite"/>
    </source>
</evidence>
<name>A0A8T1ARF0_9STRA</name>
<protein>
    <submittedName>
        <fullName evidence="2">Uncharacterized protein</fullName>
    </submittedName>
</protein>
<evidence type="ECO:0000313" key="3">
    <source>
        <dbReference type="Proteomes" id="UP000774804"/>
    </source>
</evidence>